<dbReference type="EMBL" id="BMMT01000017">
    <property type="protein sequence ID" value="GGJ00586.1"/>
    <property type="molecule type" value="Genomic_DNA"/>
</dbReference>
<evidence type="ECO:0000256" key="2">
    <source>
        <dbReference type="SAM" id="Phobius"/>
    </source>
</evidence>
<feature type="transmembrane region" description="Helical" evidence="2">
    <location>
        <begin position="41"/>
        <end position="65"/>
    </location>
</feature>
<gene>
    <name evidence="3" type="ORF">GCM10009545_05590</name>
    <name evidence="4" type="ORF">GCM10011581_42160</name>
</gene>
<reference evidence="3" key="5">
    <citation type="submission" date="2023-12" db="EMBL/GenBank/DDBJ databases">
        <authorList>
            <person name="Sun Q."/>
            <person name="Inoue M."/>
        </authorList>
    </citation>
    <scope>NUCLEOTIDE SEQUENCE</scope>
    <source>
        <strain evidence="3">JCM 10664</strain>
    </source>
</reference>
<reference evidence="4" key="4">
    <citation type="submission" date="2020-09" db="EMBL/GenBank/DDBJ databases">
        <authorList>
            <person name="Sun Q."/>
            <person name="Zhou Y."/>
        </authorList>
    </citation>
    <scope>NUCLEOTIDE SEQUENCE</scope>
    <source>
        <strain evidence="4">CGMCC 4.7206</strain>
    </source>
</reference>
<evidence type="ECO:0000313" key="3">
    <source>
        <dbReference type="EMBL" id="GAA0506442.1"/>
    </source>
</evidence>
<accession>A0A917K4L5</accession>
<proteinExistence type="predicted"/>
<keyword evidence="2" id="KW-1133">Transmembrane helix</keyword>
<dbReference type="Proteomes" id="UP000597989">
    <property type="component" value="Unassembled WGS sequence"/>
</dbReference>
<feature type="compositionally biased region" description="Polar residues" evidence="1">
    <location>
        <begin position="69"/>
        <end position="86"/>
    </location>
</feature>
<comment type="caution">
    <text evidence="4">The sequence shown here is derived from an EMBL/GenBank/DDBJ whole genome shotgun (WGS) entry which is preliminary data.</text>
</comment>
<reference evidence="3" key="1">
    <citation type="journal article" date="2014" name="Int. J. Syst. Evol. Microbiol.">
        <title>Complete genome of a new Firmicutes species belonging to the dominant human colonic microbiota ('Ruminococcus bicirculans') reveals two chromosomes and a selective capacity to utilize plant glucans.</title>
        <authorList>
            <consortium name="NISC Comparative Sequencing Program"/>
            <person name="Wegmann U."/>
            <person name="Louis P."/>
            <person name="Goesmann A."/>
            <person name="Henrissat B."/>
            <person name="Duncan S.H."/>
            <person name="Flint H.J."/>
        </authorList>
    </citation>
    <scope>NUCLEOTIDE SEQUENCE</scope>
    <source>
        <strain evidence="3">JCM 10664</strain>
    </source>
</reference>
<protein>
    <submittedName>
        <fullName evidence="4">Uncharacterized protein</fullName>
    </submittedName>
</protein>
<sequence length="219" mass="22195">MDERRLEELFRDSVRSVPPATFDEQDVIRASRRITARRRMAAAGGTVVAAAVLMGGVGVGTGLFAPSSSNLASTGQSERQQPASADSRTEGPGIMVERSGQCGPDAQIAAAVQAQLPEAAGVAPVAASRCPVGARAVSFVLRDGAAAGSVTVYVSPVGTVPPDQAEPGDGTRQDGTEQSVRKARSGKLVVVLSDPDPGSPAAPYGSRIAAIAGGVADQF</sequence>
<feature type="region of interest" description="Disordered" evidence="1">
    <location>
        <begin position="69"/>
        <end position="92"/>
    </location>
</feature>
<dbReference type="AlphaFoldDB" id="A0A917K4L5"/>
<reference evidence="6" key="3">
    <citation type="journal article" date="2019" name="Int. J. Syst. Evol. Microbiol.">
        <title>The Global Catalogue of Microorganisms (GCM) 10K type strain sequencing project: providing services to taxonomists for standard genome sequencing and annotation.</title>
        <authorList>
            <consortium name="The Broad Institute Genomics Platform"/>
            <consortium name="The Broad Institute Genome Sequencing Center for Infectious Disease"/>
            <person name="Wu L."/>
            <person name="Ma J."/>
        </authorList>
    </citation>
    <scope>NUCLEOTIDE SEQUENCE [LARGE SCALE GENOMIC DNA]</scope>
    <source>
        <strain evidence="6">JCM 10664</strain>
    </source>
</reference>
<evidence type="ECO:0000313" key="5">
    <source>
        <dbReference type="Proteomes" id="UP000597989"/>
    </source>
</evidence>
<keyword evidence="2" id="KW-0472">Membrane</keyword>
<dbReference type="EMBL" id="BAAAHC010000003">
    <property type="protein sequence ID" value="GAA0506442.1"/>
    <property type="molecule type" value="Genomic_DNA"/>
</dbReference>
<reference evidence="4 5" key="2">
    <citation type="journal article" date="2014" name="Int. J. Syst. Evol. Microbiol.">
        <title>Complete genome sequence of Corynebacterium casei LMG S-19264T (=DSM 44701T), isolated from a smear-ripened cheese.</title>
        <authorList>
            <consortium name="US DOE Joint Genome Institute (JGI-PGF)"/>
            <person name="Walter F."/>
            <person name="Albersmeier A."/>
            <person name="Kalinowski J."/>
            <person name="Ruckert C."/>
        </authorList>
    </citation>
    <scope>NUCLEOTIDE SEQUENCE [LARGE SCALE GENOMIC DNA]</scope>
    <source>
        <strain evidence="4 5">CGMCC 4.7206</strain>
    </source>
</reference>
<keyword evidence="6" id="KW-1185">Reference proteome</keyword>
<feature type="region of interest" description="Disordered" evidence="1">
    <location>
        <begin position="158"/>
        <end position="204"/>
    </location>
</feature>
<keyword evidence="2" id="KW-0812">Transmembrane</keyword>
<evidence type="ECO:0000313" key="4">
    <source>
        <dbReference type="EMBL" id="GGJ00586.1"/>
    </source>
</evidence>
<evidence type="ECO:0000256" key="1">
    <source>
        <dbReference type="SAM" id="MobiDB-lite"/>
    </source>
</evidence>
<name>A0A917K4L5_9PSEU</name>
<dbReference type="RefSeq" id="WP_188990347.1">
    <property type="nucleotide sequence ID" value="NZ_BAAAHC010000003.1"/>
</dbReference>
<dbReference type="Proteomes" id="UP001500220">
    <property type="component" value="Unassembled WGS sequence"/>
</dbReference>
<evidence type="ECO:0000313" key="6">
    <source>
        <dbReference type="Proteomes" id="UP001500220"/>
    </source>
</evidence>
<organism evidence="4 5">
    <name type="scientific">Saccharopolyspora thermophila</name>
    <dbReference type="NCBI Taxonomy" id="89367"/>
    <lineage>
        <taxon>Bacteria</taxon>
        <taxon>Bacillati</taxon>
        <taxon>Actinomycetota</taxon>
        <taxon>Actinomycetes</taxon>
        <taxon>Pseudonocardiales</taxon>
        <taxon>Pseudonocardiaceae</taxon>
        <taxon>Saccharopolyspora</taxon>
    </lineage>
</organism>